<evidence type="ECO:0000256" key="3">
    <source>
        <dbReference type="PROSITE-ProRule" id="PRU00023"/>
    </source>
</evidence>
<accession>A0AAV1I5Z5</accession>
<dbReference type="InterPro" id="IPR002110">
    <property type="entry name" value="Ankyrin_rpt"/>
</dbReference>
<keyword evidence="6" id="KW-1185">Reference proteome</keyword>
<evidence type="ECO:0000256" key="2">
    <source>
        <dbReference type="ARBA" id="ARBA00023043"/>
    </source>
</evidence>
<proteinExistence type="predicted"/>
<feature type="region of interest" description="Disordered" evidence="4">
    <location>
        <begin position="523"/>
        <end position="542"/>
    </location>
</feature>
<dbReference type="SUPFAM" id="SSF48403">
    <property type="entry name" value="Ankyrin repeat"/>
    <property type="match status" value="1"/>
</dbReference>
<feature type="repeat" description="ANK" evidence="3">
    <location>
        <begin position="46"/>
        <end position="78"/>
    </location>
</feature>
<evidence type="ECO:0000256" key="4">
    <source>
        <dbReference type="SAM" id="MobiDB-lite"/>
    </source>
</evidence>
<keyword evidence="2 3" id="KW-0040">ANK repeat</keyword>
<dbReference type="PROSITE" id="PS50088">
    <property type="entry name" value="ANK_REPEAT"/>
    <property type="match status" value="4"/>
</dbReference>
<feature type="repeat" description="ANK" evidence="3">
    <location>
        <begin position="112"/>
        <end position="136"/>
    </location>
</feature>
<dbReference type="Proteomes" id="UP001314263">
    <property type="component" value="Unassembled WGS sequence"/>
</dbReference>
<dbReference type="PROSITE" id="PS50297">
    <property type="entry name" value="ANK_REP_REGION"/>
    <property type="match status" value="4"/>
</dbReference>
<dbReference type="SMART" id="SM00248">
    <property type="entry name" value="ANK"/>
    <property type="match status" value="7"/>
</dbReference>
<evidence type="ECO:0000313" key="6">
    <source>
        <dbReference type="Proteomes" id="UP001314263"/>
    </source>
</evidence>
<feature type="compositionally biased region" description="Polar residues" evidence="4">
    <location>
        <begin position="284"/>
        <end position="294"/>
    </location>
</feature>
<gene>
    <name evidence="5" type="ORF">CVIRNUC_005656</name>
</gene>
<dbReference type="Pfam" id="PF12796">
    <property type="entry name" value="Ank_2"/>
    <property type="match status" value="3"/>
</dbReference>
<dbReference type="PANTHER" id="PTHR24171">
    <property type="entry name" value="ANKYRIN REPEAT DOMAIN-CONTAINING PROTEIN 39-RELATED"/>
    <property type="match status" value="1"/>
</dbReference>
<reference evidence="5 6" key="1">
    <citation type="submission" date="2023-10" db="EMBL/GenBank/DDBJ databases">
        <authorList>
            <person name="Maclean D."/>
            <person name="Macfadyen A."/>
        </authorList>
    </citation>
    <scope>NUCLEOTIDE SEQUENCE [LARGE SCALE GENOMIC DNA]</scope>
</reference>
<dbReference type="InterPro" id="IPR036770">
    <property type="entry name" value="Ankyrin_rpt-contain_sf"/>
</dbReference>
<name>A0AAV1I5Z5_9CHLO</name>
<comment type="caution">
    <text evidence="5">The sequence shown here is derived from an EMBL/GenBank/DDBJ whole genome shotgun (WGS) entry which is preliminary data.</text>
</comment>
<feature type="repeat" description="ANK" evidence="3">
    <location>
        <begin position="79"/>
        <end position="111"/>
    </location>
</feature>
<dbReference type="AlphaFoldDB" id="A0AAV1I5Z5"/>
<keyword evidence="1" id="KW-0677">Repeat</keyword>
<sequence>MDAAVEDAKAKKKHNGLLVLASARGYLADVQQLLEMGADIGAKDKRGISALHYASGQGRLEVLQFLWSKGLELDADDPGGRTALHWAVLGNHAEAVSFLVQKGAWVEASDGNDETALHVAARGASLEVVKALLAAGPRGRHPSIKDVNKRGLTPLGEALVAGRCDVADQLAQEGGASVDVRPHGWSLQHITAALGSSKSLQWLLRHKLAVNDADNEEGLTPLHCAAVGSSAQCAQLLLDAKADRNAVDREGRTPCDHAPESAQKLRALLKPSSAAAQKMPEAMQPSSNGNAAKEQTVSQAFAALSAAAQDAQVTRWAALEDEAKLGKALAGHNAEVTPRVKDVQTTRQVLAIQNAINDLHEDEDFQQDAGQSHILGVVDEIRSSSAAMANYEKDATVMHVLQKLRRFQMVVSANGHHKVPFVDLIVDGKVGWREKDQNRVRGMRIMLERQTRAAGAAASADNEDAAKAAAEAQLLPPQAAGANPEEAAPSGGAAAAASSSAIAGTTETTASASSIGAAERTASGDLARAGKPKKRVSWRAGRLNDVAQASADRAGLATPEELQQQELGERFTWKAFGQALLKQLLQSAMMGGVFLIAMYFSGQKMPWQTDSGGV</sequence>
<feature type="region of interest" description="Disordered" evidence="4">
    <location>
        <begin position="272"/>
        <end position="294"/>
    </location>
</feature>
<evidence type="ECO:0000313" key="5">
    <source>
        <dbReference type="EMBL" id="CAK0782372.1"/>
    </source>
</evidence>
<organism evidence="5 6">
    <name type="scientific">Coccomyxa viridis</name>
    <dbReference type="NCBI Taxonomy" id="1274662"/>
    <lineage>
        <taxon>Eukaryota</taxon>
        <taxon>Viridiplantae</taxon>
        <taxon>Chlorophyta</taxon>
        <taxon>core chlorophytes</taxon>
        <taxon>Trebouxiophyceae</taxon>
        <taxon>Trebouxiophyceae incertae sedis</taxon>
        <taxon>Coccomyxaceae</taxon>
        <taxon>Coccomyxa</taxon>
    </lineage>
</organism>
<evidence type="ECO:0000256" key="1">
    <source>
        <dbReference type="ARBA" id="ARBA00022737"/>
    </source>
</evidence>
<protein>
    <submittedName>
        <fullName evidence="5">Uncharacterized protein</fullName>
    </submittedName>
</protein>
<feature type="repeat" description="ANK" evidence="3">
    <location>
        <begin position="217"/>
        <end position="249"/>
    </location>
</feature>
<dbReference type="Gene3D" id="1.25.40.20">
    <property type="entry name" value="Ankyrin repeat-containing domain"/>
    <property type="match status" value="2"/>
</dbReference>
<dbReference type="EMBL" id="CAUYUE010000007">
    <property type="protein sequence ID" value="CAK0782372.1"/>
    <property type="molecule type" value="Genomic_DNA"/>
</dbReference>